<dbReference type="InterPro" id="IPR058163">
    <property type="entry name" value="LysR-type_TF_proteobact-type"/>
</dbReference>
<dbReference type="PRINTS" id="PR00039">
    <property type="entry name" value="HTHLYSR"/>
</dbReference>
<dbReference type="Gene3D" id="3.40.190.290">
    <property type="match status" value="1"/>
</dbReference>
<dbReference type="GO" id="GO:0043565">
    <property type="term" value="F:sequence-specific DNA binding"/>
    <property type="evidence" value="ECO:0007669"/>
    <property type="project" value="TreeGrafter"/>
</dbReference>
<dbReference type="RefSeq" id="WP_088128608.1">
    <property type="nucleotide sequence ID" value="NZ_JACYQE010000029.1"/>
</dbReference>
<dbReference type="PANTHER" id="PTHR30537">
    <property type="entry name" value="HTH-TYPE TRANSCRIPTIONAL REGULATOR"/>
    <property type="match status" value="1"/>
</dbReference>
<dbReference type="FunFam" id="1.10.10.10:FF:000001">
    <property type="entry name" value="LysR family transcriptional regulator"/>
    <property type="match status" value="1"/>
</dbReference>
<dbReference type="PANTHER" id="PTHR30537:SF5">
    <property type="entry name" value="HTH-TYPE TRANSCRIPTIONAL ACTIVATOR TTDR-RELATED"/>
    <property type="match status" value="1"/>
</dbReference>
<proteinExistence type="inferred from homology"/>
<evidence type="ECO:0000256" key="2">
    <source>
        <dbReference type="ARBA" id="ARBA00023015"/>
    </source>
</evidence>
<dbReference type="InterPro" id="IPR005119">
    <property type="entry name" value="LysR_subst-bd"/>
</dbReference>
<dbReference type="EMBL" id="MCBA01000141">
    <property type="protein sequence ID" value="RGP87609.1"/>
    <property type="molecule type" value="Genomic_DNA"/>
</dbReference>
<dbReference type="InterPro" id="IPR036390">
    <property type="entry name" value="WH_DNA-bd_sf"/>
</dbReference>
<dbReference type="SUPFAM" id="SSF53850">
    <property type="entry name" value="Periplasmic binding protein-like II"/>
    <property type="match status" value="1"/>
</dbReference>
<dbReference type="PROSITE" id="PS50931">
    <property type="entry name" value="HTH_LYSR"/>
    <property type="match status" value="1"/>
</dbReference>
<dbReference type="CDD" id="cd08422">
    <property type="entry name" value="PBP2_CrgA_like"/>
    <property type="match status" value="1"/>
</dbReference>
<keyword evidence="4" id="KW-0804">Transcription</keyword>
<dbReference type="SUPFAM" id="SSF46785">
    <property type="entry name" value="Winged helix' DNA-binding domain"/>
    <property type="match status" value="1"/>
</dbReference>
<sequence length="287" mass="32268">MNRLRQMAIFAHVVEAGSVSAAADKLNVSKSVVSQHLKTLENELGMVLMKRTTRRQTLTDVGEQFYLKCKELNSIAESAWDIASDYQTEPQGRFRITASHALMDSLVAPVIAELMTQYPKLKPELIADDQHLDLMANDIDMAIRIGPSHDSSLKQKRIGEFRDVLCGLEERRTKLNESPYIANVWQPKQIEHHFRSAEGQTWIYRQQASCTANSFHTCLALIRSGAGVGIVPDFYLSERGSELVNVVPNYTLPINTVYTLTPYSSHTPTIVKLCTDYLEQALGKRLS</sequence>
<dbReference type="Gene3D" id="1.10.10.10">
    <property type="entry name" value="Winged helix-like DNA-binding domain superfamily/Winged helix DNA-binding domain"/>
    <property type="match status" value="1"/>
</dbReference>
<gene>
    <name evidence="6" type="ORF">BC353_12865</name>
</gene>
<evidence type="ECO:0000256" key="4">
    <source>
        <dbReference type="ARBA" id="ARBA00023163"/>
    </source>
</evidence>
<evidence type="ECO:0000313" key="7">
    <source>
        <dbReference type="Proteomes" id="UP000266701"/>
    </source>
</evidence>
<dbReference type="InterPro" id="IPR011991">
    <property type="entry name" value="ArsR-like_HTH"/>
</dbReference>
<dbReference type="AlphaFoldDB" id="A0A395UBQ5"/>
<evidence type="ECO:0000313" key="6">
    <source>
        <dbReference type="EMBL" id="RGP87609.1"/>
    </source>
</evidence>
<accession>A0A395UBQ5</accession>
<feature type="domain" description="HTH lysR-type" evidence="5">
    <location>
        <begin position="1"/>
        <end position="59"/>
    </location>
</feature>
<name>A0A395UBQ5_VIBCL</name>
<dbReference type="GO" id="GO:0003700">
    <property type="term" value="F:DNA-binding transcription factor activity"/>
    <property type="evidence" value="ECO:0007669"/>
    <property type="project" value="InterPro"/>
</dbReference>
<organism evidence="6 7">
    <name type="scientific">Vibrio cholerae</name>
    <dbReference type="NCBI Taxonomy" id="666"/>
    <lineage>
        <taxon>Bacteria</taxon>
        <taxon>Pseudomonadati</taxon>
        <taxon>Pseudomonadota</taxon>
        <taxon>Gammaproteobacteria</taxon>
        <taxon>Vibrionales</taxon>
        <taxon>Vibrionaceae</taxon>
        <taxon>Vibrio</taxon>
    </lineage>
</organism>
<dbReference type="InterPro" id="IPR000847">
    <property type="entry name" value="LysR_HTH_N"/>
</dbReference>
<evidence type="ECO:0000256" key="1">
    <source>
        <dbReference type="ARBA" id="ARBA00009437"/>
    </source>
</evidence>
<dbReference type="Proteomes" id="UP000266701">
    <property type="component" value="Unassembled WGS sequence"/>
</dbReference>
<dbReference type="Pfam" id="PF03466">
    <property type="entry name" value="LysR_substrate"/>
    <property type="match status" value="1"/>
</dbReference>
<dbReference type="GO" id="GO:0006351">
    <property type="term" value="P:DNA-templated transcription"/>
    <property type="evidence" value="ECO:0007669"/>
    <property type="project" value="TreeGrafter"/>
</dbReference>
<protein>
    <submittedName>
        <fullName evidence="6">Transcriptional regulator</fullName>
    </submittedName>
</protein>
<keyword evidence="3" id="KW-0238">DNA-binding</keyword>
<evidence type="ECO:0000256" key="3">
    <source>
        <dbReference type="ARBA" id="ARBA00023125"/>
    </source>
</evidence>
<comment type="caution">
    <text evidence="6">The sequence shown here is derived from an EMBL/GenBank/DDBJ whole genome shotgun (WGS) entry which is preliminary data.</text>
</comment>
<dbReference type="InterPro" id="IPR036388">
    <property type="entry name" value="WH-like_DNA-bd_sf"/>
</dbReference>
<reference evidence="6 7" key="1">
    <citation type="journal article" date="2017" name="Emerg. Infect. Dis.">
        <title>Carbapenemase VCC-1-Producing Vibrio cholerae in Coastal Waters of Germany.</title>
        <authorList>
            <person name="Hammerl J.A."/>
            <person name="Jackel C."/>
            <person name="Bortolaia V."/>
            <person name="Schwartz K."/>
            <person name="Bier N."/>
            <person name="Hendriksen R.S."/>
            <person name="Guerra B."/>
            <person name="Strauch E."/>
        </authorList>
    </citation>
    <scope>NUCLEOTIDE SEQUENCE [LARGE SCALE GENOMIC DNA]</scope>
    <source>
        <strain evidence="6 7">VN-2825</strain>
    </source>
</reference>
<evidence type="ECO:0000259" key="5">
    <source>
        <dbReference type="PROSITE" id="PS50931"/>
    </source>
</evidence>
<dbReference type="CDD" id="cd00090">
    <property type="entry name" value="HTH_ARSR"/>
    <property type="match status" value="1"/>
</dbReference>
<keyword evidence="2" id="KW-0805">Transcription regulation</keyword>
<comment type="similarity">
    <text evidence="1">Belongs to the LysR transcriptional regulatory family.</text>
</comment>
<dbReference type="Pfam" id="PF00126">
    <property type="entry name" value="HTH_1"/>
    <property type="match status" value="1"/>
</dbReference>